<reference evidence="3" key="1">
    <citation type="submission" date="2017-04" db="EMBL/GenBank/DDBJ databases">
        <authorList>
            <person name="Varghese N."/>
            <person name="Submissions S."/>
        </authorList>
    </citation>
    <scope>NUCLEOTIDE SEQUENCE [LARGE SCALE GENOMIC DNA]</scope>
    <source>
        <strain evidence="3">DSM 22618</strain>
    </source>
</reference>
<dbReference type="AlphaFoldDB" id="A0A1Y6BXT6"/>
<name>A0A1Y6BXT6_9NEIS</name>
<evidence type="ECO:0000313" key="2">
    <source>
        <dbReference type="EMBL" id="SMF30758.1"/>
    </source>
</evidence>
<organism evidence="2 3">
    <name type="scientific">Pseudogulbenkiania subflava DSM 22618</name>
    <dbReference type="NCBI Taxonomy" id="1123014"/>
    <lineage>
        <taxon>Bacteria</taxon>
        <taxon>Pseudomonadati</taxon>
        <taxon>Pseudomonadota</taxon>
        <taxon>Betaproteobacteria</taxon>
        <taxon>Neisseriales</taxon>
        <taxon>Chromobacteriaceae</taxon>
        <taxon>Pseudogulbenkiania</taxon>
    </lineage>
</organism>
<gene>
    <name evidence="2" type="ORF">SAMN02745746_02456</name>
</gene>
<protein>
    <submittedName>
        <fullName evidence="2">Uncharacterized protein</fullName>
    </submittedName>
</protein>
<dbReference type="STRING" id="1123014.SAMN02745746_02456"/>
<sequence length="1012" mass="105368">MDSNCFGRRRKAPRTHSSATAMTPGGDKRPLLTFFRLLLTTLLLVLGASPAFATDPSHVNFTLEGCRNDGSITFPVGGPFVCPDAAYTTGNLGKGWNELDLVPHRVTAAAGNSAPSNQIYTIAVVADNLSGTAPGYDVVSVPVLNTSLSSGSCTAPTVGAQTNMTPGLGGLDQSIFRLVTITQAKNTTCVYDYYERLALGSHLFPGSSLHSNLALPTGASTVDCSGLGCRDVSIPVKEILPQELRKDMSAKQDTDFTWNITKEANPTKVSFGNVCSKDFSDQKPVEITITWTKSAAIPGVVTVTTNVYAKNPASRTITVNVTDKIYKGTTQANLLDTANSGDKDVPAATELLVLTHTKVLLAEDGSDGSLNDVATATYIDKATGIAVPGNTEAKASATIGTGTTTNATAVITDTESISGNFLKFSVDSLGGSVSGSFNPAYTLGTQTTGPVGWTSGEQSTSGSVVFNKTIHLAGQKITSGTLTDTATLTPKDGTAQVSGPVNVTINSDASAELTIKKSIDAEAMSFLGTGEKYVIKFTITRLGDASYKAEKELTFNPGDASPKSVVLDSLVPDTYLVTEEALFVNASNVSTSGVIADPSGSQRTVNLNVVDSSPTCTGTAEFNNKRAFGPATAQVQKITDPTQQSGDDGYAWTFTLTGPGTGSGVTAVANAGQGYVTFQVGGGQPFSLSEGSYTVTETTKADWDLNSVNGDTTLKTCTFTVDYPADASKVFSCTFKNIKRAQVQVIKTFQGLPITGSEAFTFSLRTGASASSDGTKLQTLVASSLNGGTIAFDKVVPGTYQLCEEGVLPGWTATLASLPGAFFPPNGGDNSTVCVGFTLNAGDFKQITLDNAPPPGGNARTIGYWKNWSSCKQSNGKQAPVLDQTMASAEPTGIQVDSFYLHGSVATPNTAPDCSKAVSLLNKSTFSGTKKASDPLFNMTAQLVGAELNYAAGAAKCAKVTDAIKQANDLLTKYQFTGNSYTGKLSAADASLANSLATRLDNYNNNLPSACQ</sequence>
<dbReference type="EMBL" id="FXAG01000013">
    <property type="protein sequence ID" value="SMF30758.1"/>
    <property type="molecule type" value="Genomic_DNA"/>
</dbReference>
<evidence type="ECO:0000256" key="1">
    <source>
        <dbReference type="SAM" id="MobiDB-lite"/>
    </source>
</evidence>
<feature type="region of interest" description="Disordered" evidence="1">
    <location>
        <begin position="1"/>
        <end position="24"/>
    </location>
</feature>
<evidence type="ECO:0000313" key="3">
    <source>
        <dbReference type="Proteomes" id="UP000192920"/>
    </source>
</evidence>
<keyword evidence="3" id="KW-1185">Reference proteome</keyword>
<accession>A0A1Y6BXT6</accession>
<dbReference type="Proteomes" id="UP000192920">
    <property type="component" value="Unassembled WGS sequence"/>
</dbReference>
<proteinExistence type="predicted"/>